<sequence>MNPLLVLLPLLAFITGWSFNGQVIPLLASSMILLLAWIGLLLWRRSKDGLQLPRGRLTVFMAVWLGWFGLTLLWSGTPYTSWFYFWILGSLPLAYLGWQLIPAPDRAWRAFWPLLMLSALVLVGWGIQQYIEAPGSRPKGPLLDWNSYAALLNLLFFPVLARFFLHRQRCGGDWASIGYLVLLTGLLFAFFTTASRGGTLAWLLVLPLAFWSLRRQPAFKSKALAVMGLALLAFVSTSVISDNQLASRMDAQFMKQDRSVGSRFDMWASTLEIFRDHPEGTGLGSYFIYYPEYRAPQERESAGTYAHNDYVQYLQEGGPLNLGFLMAFALALLWLGWRSLRHPDDPRQVEALGLYIAGLAISAHAAVNFIFYNLPISLLAGLMLGRAYQLTHPQQLTRPLLAALQLRPALARLTLALLLAWPASVLMLDAAVSQLGRPDTAFMRLASRYTQMAPEQLALKTAQALSILRPLAPAPHLYLADWEARLLAKPVTAAQKKSLAEDALAGYEAALKGNPRALGPLLAEARLLMDQPALWPDGQARAEALLNRALKYNPQALEPRMMLAQRYFNRQENDKGYALLRAGLDRPLRRQDLAQLRYNTAEIACDLGLRQDAASLSAVLLRELPDNREAAMLARRVSNPKGCSQAPAPKSPV</sequence>
<evidence type="ECO:0000313" key="8">
    <source>
        <dbReference type="Proteomes" id="UP001446205"/>
    </source>
</evidence>
<protein>
    <submittedName>
        <fullName evidence="7">O-antigen ligase family protein</fullName>
    </submittedName>
</protein>
<feature type="transmembrane region" description="Helical" evidence="5">
    <location>
        <begin position="352"/>
        <end position="374"/>
    </location>
</feature>
<evidence type="ECO:0000259" key="6">
    <source>
        <dbReference type="Pfam" id="PF04932"/>
    </source>
</evidence>
<keyword evidence="4 5" id="KW-0472">Membrane</keyword>
<dbReference type="SUPFAM" id="SSF48452">
    <property type="entry name" value="TPR-like"/>
    <property type="match status" value="1"/>
</dbReference>
<keyword evidence="8" id="KW-1185">Reference proteome</keyword>
<dbReference type="InterPro" id="IPR011990">
    <property type="entry name" value="TPR-like_helical_dom_sf"/>
</dbReference>
<feature type="transmembrane region" description="Helical" evidence="5">
    <location>
        <begin position="320"/>
        <end position="340"/>
    </location>
</feature>
<feature type="transmembrane region" description="Helical" evidence="5">
    <location>
        <begin position="223"/>
        <end position="240"/>
    </location>
</feature>
<comment type="caution">
    <text evidence="7">The sequence shown here is derived from an EMBL/GenBank/DDBJ whole genome shotgun (WGS) entry which is preliminary data.</text>
</comment>
<dbReference type="RefSeq" id="WP_341371513.1">
    <property type="nucleotide sequence ID" value="NZ_JBBPCO010000012.1"/>
</dbReference>
<feature type="transmembrane region" description="Helical" evidence="5">
    <location>
        <begin position="110"/>
        <end position="127"/>
    </location>
</feature>
<proteinExistence type="predicted"/>
<accession>A0ABU9DA97</accession>
<evidence type="ECO:0000256" key="5">
    <source>
        <dbReference type="SAM" id="Phobius"/>
    </source>
</evidence>
<dbReference type="Pfam" id="PF04932">
    <property type="entry name" value="Wzy_C"/>
    <property type="match status" value="1"/>
</dbReference>
<reference evidence="7 8" key="1">
    <citation type="submission" date="2024-04" db="EMBL/GenBank/DDBJ databases">
        <authorList>
            <person name="Abashina T."/>
            <person name="Shaikin A."/>
        </authorList>
    </citation>
    <scope>NUCLEOTIDE SEQUENCE [LARGE SCALE GENOMIC DNA]</scope>
    <source>
        <strain evidence="7 8">AAFK</strain>
    </source>
</reference>
<gene>
    <name evidence="7" type="ORF">WOB96_11880</name>
</gene>
<dbReference type="GO" id="GO:0016874">
    <property type="term" value="F:ligase activity"/>
    <property type="evidence" value="ECO:0007669"/>
    <property type="project" value="UniProtKB-KW"/>
</dbReference>
<keyword evidence="2 5" id="KW-0812">Transmembrane</keyword>
<feature type="transmembrane region" description="Helical" evidence="5">
    <location>
        <begin position="172"/>
        <end position="191"/>
    </location>
</feature>
<dbReference type="PANTHER" id="PTHR37422:SF23">
    <property type="entry name" value="TEICHURONIC ACID BIOSYNTHESIS PROTEIN TUAE"/>
    <property type="match status" value="1"/>
</dbReference>
<keyword evidence="3 5" id="KW-1133">Transmembrane helix</keyword>
<feature type="domain" description="O-antigen ligase-related" evidence="6">
    <location>
        <begin position="186"/>
        <end position="319"/>
    </location>
</feature>
<evidence type="ECO:0000256" key="1">
    <source>
        <dbReference type="ARBA" id="ARBA00004141"/>
    </source>
</evidence>
<evidence type="ECO:0000256" key="3">
    <source>
        <dbReference type="ARBA" id="ARBA00022989"/>
    </source>
</evidence>
<feature type="transmembrane region" description="Helical" evidence="5">
    <location>
        <begin position="197"/>
        <end position="214"/>
    </location>
</feature>
<feature type="transmembrane region" description="Helical" evidence="5">
    <location>
        <begin position="81"/>
        <end position="98"/>
    </location>
</feature>
<evidence type="ECO:0000256" key="2">
    <source>
        <dbReference type="ARBA" id="ARBA00022692"/>
    </source>
</evidence>
<feature type="transmembrane region" description="Helical" evidence="5">
    <location>
        <begin position="55"/>
        <end position="75"/>
    </location>
</feature>
<dbReference type="EMBL" id="JBBPCO010000012">
    <property type="protein sequence ID" value="MEK8090457.1"/>
    <property type="molecule type" value="Genomic_DNA"/>
</dbReference>
<keyword evidence="7" id="KW-0436">Ligase</keyword>
<dbReference type="InterPro" id="IPR007016">
    <property type="entry name" value="O-antigen_ligase-rel_domated"/>
</dbReference>
<comment type="subcellular location">
    <subcellularLocation>
        <location evidence="1">Membrane</location>
        <topology evidence="1">Multi-pass membrane protein</topology>
    </subcellularLocation>
</comment>
<dbReference type="PANTHER" id="PTHR37422">
    <property type="entry name" value="TEICHURONIC ACID BIOSYNTHESIS PROTEIN TUAE"/>
    <property type="match status" value="1"/>
</dbReference>
<organism evidence="7 8">
    <name type="scientific">Thermithiobacillus plumbiphilus</name>
    <dbReference type="NCBI Taxonomy" id="1729899"/>
    <lineage>
        <taxon>Bacteria</taxon>
        <taxon>Pseudomonadati</taxon>
        <taxon>Pseudomonadota</taxon>
        <taxon>Acidithiobacillia</taxon>
        <taxon>Acidithiobacillales</taxon>
        <taxon>Thermithiobacillaceae</taxon>
        <taxon>Thermithiobacillus</taxon>
    </lineage>
</organism>
<dbReference type="Proteomes" id="UP001446205">
    <property type="component" value="Unassembled WGS sequence"/>
</dbReference>
<feature type="transmembrane region" description="Helical" evidence="5">
    <location>
        <begin position="147"/>
        <end position="165"/>
    </location>
</feature>
<evidence type="ECO:0000313" key="7">
    <source>
        <dbReference type="EMBL" id="MEK8090457.1"/>
    </source>
</evidence>
<name>A0ABU9DA97_9PROT</name>
<feature type="transmembrane region" description="Helical" evidence="5">
    <location>
        <begin position="26"/>
        <end position="43"/>
    </location>
</feature>
<evidence type="ECO:0000256" key="4">
    <source>
        <dbReference type="ARBA" id="ARBA00023136"/>
    </source>
</evidence>
<dbReference type="InterPro" id="IPR051533">
    <property type="entry name" value="WaaL-like"/>
</dbReference>